<evidence type="ECO:0000256" key="1">
    <source>
        <dbReference type="SAM" id="Phobius"/>
    </source>
</evidence>
<dbReference type="RefSeq" id="WP_040851764.1">
    <property type="nucleotide sequence ID" value="NZ_AJYB01000008.1"/>
</dbReference>
<feature type="transmembrane region" description="Helical" evidence="1">
    <location>
        <begin position="16"/>
        <end position="37"/>
    </location>
</feature>
<accession>A0ABN4RC99</accession>
<dbReference type="Proteomes" id="UP000092661">
    <property type="component" value="Chromosome"/>
</dbReference>
<keyword evidence="1" id="KW-0472">Membrane</keyword>
<reference evidence="2" key="1">
    <citation type="submission" date="2016-10" db="EMBL/GenBank/DDBJ databases">
        <authorList>
            <person name="See-Too W.S."/>
        </authorList>
    </citation>
    <scope>NUCLEOTIDE SEQUENCE</scope>
    <source>
        <strain evidence="2">DSM 14505</strain>
    </source>
</reference>
<evidence type="ECO:0000313" key="3">
    <source>
        <dbReference type="Proteomes" id="UP000092661"/>
    </source>
</evidence>
<name>A0ABN4RC99_9BACL</name>
<proteinExistence type="predicted"/>
<gene>
    <name evidence="2" type="ORF">BBH88_04120</name>
</gene>
<dbReference type="EMBL" id="CP016534">
    <property type="protein sequence ID" value="ANU09548.1"/>
    <property type="molecule type" value="Genomic_DNA"/>
</dbReference>
<protein>
    <submittedName>
        <fullName evidence="2">Cytochrome C oxidase subunit II</fullName>
    </submittedName>
</protein>
<keyword evidence="3" id="KW-1185">Reference proteome</keyword>
<evidence type="ECO:0000313" key="2">
    <source>
        <dbReference type="EMBL" id="ANU09548.1"/>
    </source>
</evidence>
<keyword evidence="1" id="KW-0812">Transmembrane</keyword>
<keyword evidence="1" id="KW-1133">Transmembrane helix</keyword>
<sequence length="40" mass="4525">MSQENREPEASLKGTFISVLIVGLIIIAMWVTVYLLYVAR</sequence>
<organism evidence="2 3">
    <name type="scientific">Planococcus antarcticus DSM 14505</name>
    <dbReference type="NCBI Taxonomy" id="1185653"/>
    <lineage>
        <taxon>Bacteria</taxon>
        <taxon>Bacillati</taxon>
        <taxon>Bacillota</taxon>
        <taxon>Bacilli</taxon>
        <taxon>Bacillales</taxon>
        <taxon>Caryophanaceae</taxon>
        <taxon>Planococcus</taxon>
    </lineage>
</organism>